<protein>
    <recommendedName>
        <fullName evidence="3">Thiamine biosynthesis protein ThiS</fullName>
    </recommendedName>
</protein>
<proteinExistence type="predicted"/>
<gene>
    <name evidence="1" type="ORF">KDW03_10850</name>
</gene>
<accession>A0AAX3BCC8</accession>
<reference evidence="1" key="2">
    <citation type="submission" date="2022-06" db="EMBL/GenBank/DDBJ databases">
        <title>Thermospira aquatica gen. nov., sp. nov.</title>
        <authorList>
            <person name="Ben Ali Gam Z."/>
            <person name="Labat M."/>
        </authorList>
    </citation>
    <scope>NUCLEOTIDE SEQUENCE</scope>
    <source>
        <strain evidence="1">F1F22</strain>
    </source>
</reference>
<sequence>MEIRYEYRGEIHTLQQETKKMTAGELLQAIGLSPVYAFVVCDGEVVDEGRDISSASSIEVINAISGG</sequence>
<dbReference type="InterPro" id="IPR012675">
    <property type="entry name" value="Beta-grasp_dom_sf"/>
</dbReference>
<dbReference type="AlphaFoldDB" id="A0AAX3BCC8"/>
<evidence type="ECO:0000313" key="1">
    <source>
        <dbReference type="EMBL" id="URA09962.1"/>
    </source>
</evidence>
<dbReference type="InterPro" id="IPR016155">
    <property type="entry name" value="Mopterin_synth/thiamin_S_b"/>
</dbReference>
<evidence type="ECO:0000313" key="2">
    <source>
        <dbReference type="Proteomes" id="UP001056539"/>
    </source>
</evidence>
<dbReference type="Gene3D" id="3.10.20.30">
    <property type="match status" value="1"/>
</dbReference>
<dbReference type="RefSeq" id="WP_271435094.1">
    <property type="nucleotide sequence ID" value="NZ_CP073355.1"/>
</dbReference>
<dbReference type="Proteomes" id="UP001056539">
    <property type="component" value="Chromosome"/>
</dbReference>
<keyword evidence="2" id="KW-1185">Reference proteome</keyword>
<reference evidence="1" key="1">
    <citation type="submission" date="2021-04" db="EMBL/GenBank/DDBJ databases">
        <authorList>
            <person name="Postec A."/>
        </authorList>
    </citation>
    <scope>NUCLEOTIDE SEQUENCE</scope>
    <source>
        <strain evidence="1">F1F22</strain>
    </source>
</reference>
<dbReference type="KEGG" id="taqu:KDW03_10850"/>
<name>A0AAX3BCC8_9SPIR</name>
<evidence type="ECO:0008006" key="3">
    <source>
        <dbReference type="Google" id="ProtNLM"/>
    </source>
</evidence>
<dbReference type="SUPFAM" id="SSF54285">
    <property type="entry name" value="MoaD/ThiS"/>
    <property type="match status" value="1"/>
</dbReference>
<organism evidence="1 2">
    <name type="scientific">Thermospira aquatica</name>
    <dbReference type="NCBI Taxonomy" id="2828656"/>
    <lineage>
        <taxon>Bacteria</taxon>
        <taxon>Pseudomonadati</taxon>
        <taxon>Spirochaetota</taxon>
        <taxon>Spirochaetia</taxon>
        <taxon>Brevinematales</taxon>
        <taxon>Thermospiraceae</taxon>
        <taxon>Thermospira</taxon>
    </lineage>
</organism>
<dbReference type="EMBL" id="CP073355">
    <property type="protein sequence ID" value="URA09962.1"/>
    <property type="molecule type" value="Genomic_DNA"/>
</dbReference>